<evidence type="ECO:0000313" key="2">
    <source>
        <dbReference type="Proteomes" id="UP000187203"/>
    </source>
</evidence>
<comment type="caution">
    <text evidence="1">The sequence shown here is derived from an EMBL/GenBank/DDBJ whole genome shotgun (WGS) entry which is preliminary data.</text>
</comment>
<reference evidence="2" key="1">
    <citation type="submission" date="2013-09" db="EMBL/GenBank/DDBJ databases">
        <title>Corchorus olitorius genome sequencing.</title>
        <authorList>
            <person name="Alam M."/>
            <person name="Haque M.S."/>
            <person name="Islam M.S."/>
            <person name="Emdad E.M."/>
            <person name="Islam M.M."/>
            <person name="Ahmed B."/>
            <person name="Halim A."/>
            <person name="Hossen Q.M.M."/>
            <person name="Hossain M.Z."/>
            <person name="Ahmed R."/>
            <person name="Khan M.M."/>
            <person name="Islam R."/>
            <person name="Rashid M.M."/>
            <person name="Khan S.A."/>
            <person name="Rahman M.S."/>
            <person name="Alam M."/>
            <person name="Yahiya A.S."/>
            <person name="Khan M.S."/>
            <person name="Azam M.S."/>
            <person name="Haque T."/>
            <person name="Lashkar M.Z.H."/>
            <person name="Akhand A.I."/>
            <person name="Morshed G."/>
            <person name="Roy S."/>
            <person name="Uddin K.S."/>
            <person name="Rabeya T."/>
            <person name="Hossain A.S."/>
            <person name="Chowdhury A."/>
            <person name="Snigdha A.R."/>
            <person name="Mortoza M.S."/>
            <person name="Matin S.A."/>
            <person name="Hoque S.M.E."/>
            <person name="Islam M.K."/>
            <person name="Roy D.K."/>
            <person name="Haider R."/>
            <person name="Moosa M.M."/>
            <person name="Elias S.M."/>
            <person name="Hasan A.M."/>
            <person name="Jahan S."/>
            <person name="Shafiuddin M."/>
            <person name="Mahmood N."/>
            <person name="Shommy N.S."/>
        </authorList>
    </citation>
    <scope>NUCLEOTIDE SEQUENCE [LARGE SCALE GENOMIC DNA]</scope>
    <source>
        <strain evidence="2">cv. O-4</strain>
    </source>
</reference>
<protein>
    <submittedName>
        <fullName evidence="1">Uncharacterized protein</fullName>
    </submittedName>
</protein>
<evidence type="ECO:0000313" key="1">
    <source>
        <dbReference type="EMBL" id="OMO50261.1"/>
    </source>
</evidence>
<organism evidence="1 2">
    <name type="scientific">Corchorus olitorius</name>
    <dbReference type="NCBI Taxonomy" id="93759"/>
    <lineage>
        <taxon>Eukaryota</taxon>
        <taxon>Viridiplantae</taxon>
        <taxon>Streptophyta</taxon>
        <taxon>Embryophyta</taxon>
        <taxon>Tracheophyta</taxon>
        <taxon>Spermatophyta</taxon>
        <taxon>Magnoliopsida</taxon>
        <taxon>eudicotyledons</taxon>
        <taxon>Gunneridae</taxon>
        <taxon>Pentapetalae</taxon>
        <taxon>rosids</taxon>
        <taxon>malvids</taxon>
        <taxon>Malvales</taxon>
        <taxon>Malvaceae</taxon>
        <taxon>Grewioideae</taxon>
        <taxon>Apeibeae</taxon>
        <taxon>Corchorus</taxon>
    </lineage>
</organism>
<gene>
    <name evidence="1" type="ORF">COLO4_38149</name>
</gene>
<accession>A0A1R3FWN1</accession>
<dbReference type="AlphaFoldDB" id="A0A1R3FWN1"/>
<keyword evidence="2" id="KW-1185">Reference proteome</keyword>
<proteinExistence type="predicted"/>
<dbReference type="EMBL" id="AWUE01024620">
    <property type="protein sequence ID" value="OMO50261.1"/>
    <property type="molecule type" value="Genomic_DNA"/>
</dbReference>
<sequence length="81" mass="9163">MDVDIPTEEMEWLLKSVVAKMRDDASLEAVRETVKALNLDTSVIPLSSCNVLLVFKEASKRDEFLKHPGEFMDIVCSEFNS</sequence>
<dbReference type="Proteomes" id="UP000187203">
    <property type="component" value="Unassembled WGS sequence"/>
</dbReference>
<name>A0A1R3FWN1_9ROSI</name>